<evidence type="ECO:0000313" key="6">
    <source>
        <dbReference type="Proteomes" id="UP001498398"/>
    </source>
</evidence>
<keyword evidence="1" id="KW-0479">Metal-binding</keyword>
<evidence type="ECO:0000256" key="3">
    <source>
        <dbReference type="ARBA" id="ARBA00022833"/>
    </source>
</evidence>
<keyword evidence="2" id="KW-0863">Zinc-finger</keyword>
<keyword evidence="6" id="KW-1185">Reference proteome</keyword>
<evidence type="ECO:0000259" key="4">
    <source>
        <dbReference type="Pfam" id="PF01753"/>
    </source>
</evidence>
<name>A0ABR1IW31_9AGAR</name>
<dbReference type="InterPro" id="IPR002893">
    <property type="entry name" value="Znf_MYND"/>
</dbReference>
<reference evidence="5 6" key="1">
    <citation type="submission" date="2024-01" db="EMBL/GenBank/DDBJ databases">
        <title>A draft genome for the cacao thread blight pathogen Marasmiellus scandens.</title>
        <authorList>
            <person name="Baruah I.K."/>
            <person name="Leung J."/>
            <person name="Bukari Y."/>
            <person name="Amoako-Attah I."/>
            <person name="Meinhardt L.W."/>
            <person name="Bailey B.A."/>
            <person name="Cohen S.P."/>
        </authorList>
    </citation>
    <scope>NUCLEOTIDE SEQUENCE [LARGE SCALE GENOMIC DNA]</scope>
    <source>
        <strain evidence="5 6">GH-19</strain>
    </source>
</reference>
<sequence>MRNATRKGETQNSPARMSEIMVLCSFIDVGGADIPIIVLNWCDEHLKAALEYWISMSAGKLSNVEATAKTVSGIAYVAPHNLREPSLYEVDLLVRSLLQDPALEYVPPFILFFQTREMKFTPMFTSPHLIPPRQILSALPRGCGSPECTDNHCCDLTWDGLTPESLKFLDADMVKLDKKDPLFDTKAMEEKRFWRPKAQWEPREQLCNLWGCDVSYSAGDRTRLKRCVKCKEALYCSSTHQKLDGI</sequence>
<comment type="caution">
    <text evidence="5">The sequence shown here is derived from an EMBL/GenBank/DDBJ whole genome shotgun (WGS) entry which is preliminary data.</text>
</comment>
<dbReference type="EMBL" id="JBANRG010000072">
    <property type="protein sequence ID" value="KAK7439572.1"/>
    <property type="molecule type" value="Genomic_DNA"/>
</dbReference>
<evidence type="ECO:0000313" key="5">
    <source>
        <dbReference type="EMBL" id="KAK7439572.1"/>
    </source>
</evidence>
<evidence type="ECO:0000256" key="2">
    <source>
        <dbReference type="ARBA" id="ARBA00022771"/>
    </source>
</evidence>
<evidence type="ECO:0000256" key="1">
    <source>
        <dbReference type="ARBA" id="ARBA00022723"/>
    </source>
</evidence>
<feature type="domain" description="MYND-type" evidence="4">
    <location>
        <begin position="222"/>
        <end position="244"/>
    </location>
</feature>
<protein>
    <recommendedName>
        <fullName evidence="4">MYND-type domain-containing protein</fullName>
    </recommendedName>
</protein>
<accession>A0ABR1IW31</accession>
<organism evidence="5 6">
    <name type="scientific">Marasmiellus scandens</name>
    <dbReference type="NCBI Taxonomy" id="2682957"/>
    <lineage>
        <taxon>Eukaryota</taxon>
        <taxon>Fungi</taxon>
        <taxon>Dikarya</taxon>
        <taxon>Basidiomycota</taxon>
        <taxon>Agaricomycotina</taxon>
        <taxon>Agaricomycetes</taxon>
        <taxon>Agaricomycetidae</taxon>
        <taxon>Agaricales</taxon>
        <taxon>Marasmiineae</taxon>
        <taxon>Omphalotaceae</taxon>
        <taxon>Marasmiellus</taxon>
    </lineage>
</organism>
<dbReference type="Proteomes" id="UP001498398">
    <property type="component" value="Unassembled WGS sequence"/>
</dbReference>
<proteinExistence type="predicted"/>
<dbReference type="Pfam" id="PF01753">
    <property type="entry name" value="zf-MYND"/>
    <property type="match status" value="1"/>
</dbReference>
<gene>
    <name evidence="5" type="ORF">VKT23_017499</name>
</gene>
<keyword evidence="3" id="KW-0862">Zinc</keyword>